<dbReference type="SUPFAM" id="SSF56300">
    <property type="entry name" value="Metallo-dependent phosphatases"/>
    <property type="match status" value="1"/>
</dbReference>
<evidence type="ECO:0000256" key="6">
    <source>
        <dbReference type="ARBA" id="ARBA00022729"/>
    </source>
</evidence>
<evidence type="ECO:0008006" key="17">
    <source>
        <dbReference type="Google" id="ProtNLM"/>
    </source>
</evidence>
<proteinExistence type="inferred from homology"/>
<keyword evidence="11" id="KW-0472">Membrane</keyword>
<dbReference type="InterPro" id="IPR029052">
    <property type="entry name" value="Metallo-depent_PP-like"/>
</dbReference>
<evidence type="ECO:0000256" key="2">
    <source>
        <dbReference type="ARBA" id="ARBA00004613"/>
    </source>
</evidence>
<dbReference type="Proteomes" id="UP001186944">
    <property type="component" value="Unassembled WGS sequence"/>
</dbReference>
<evidence type="ECO:0000256" key="7">
    <source>
        <dbReference type="ARBA" id="ARBA00022801"/>
    </source>
</evidence>
<comment type="subcellular location">
    <subcellularLocation>
        <location evidence="2">Secreted</location>
    </subcellularLocation>
</comment>
<dbReference type="InterPro" id="IPR004843">
    <property type="entry name" value="Calcineurin-like_PHP"/>
</dbReference>
<dbReference type="AlphaFoldDB" id="A0AA88Y1T1"/>
<evidence type="ECO:0000259" key="14">
    <source>
        <dbReference type="Pfam" id="PF23751"/>
    </source>
</evidence>
<dbReference type="Gene3D" id="2.130.10.10">
    <property type="entry name" value="YVTN repeat-like/Quinoprotein amine dehydrogenase"/>
    <property type="match status" value="1"/>
</dbReference>
<dbReference type="PANTHER" id="PTHR10340:SF57">
    <property type="entry name" value="METALLOPHOS DOMAIN-CONTAINING PROTEIN"/>
    <property type="match status" value="1"/>
</dbReference>
<keyword evidence="7" id="KW-0378">Hydrolase</keyword>
<feature type="domain" description="WDR11 first beta-propeller" evidence="14">
    <location>
        <begin position="82"/>
        <end position="339"/>
    </location>
</feature>
<feature type="compositionally biased region" description="Acidic residues" evidence="10">
    <location>
        <begin position="34"/>
        <end position="63"/>
    </location>
</feature>
<keyword evidence="8" id="KW-0862">Zinc</keyword>
<keyword evidence="11" id="KW-1133">Transmembrane helix</keyword>
<dbReference type="EMBL" id="VSWD01000008">
    <property type="protein sequence ID" value="KAK3096128.1"/>
    <property type="molecule type" value="Genomic_DNA"/>
</dbReference>
<feature type="domain" description="Sphingomyelin phosphodiesterase C-terminal" evidence="13">
    <location>
        <begin position="809"/>
        <end position="950"/>
    </location>
</feature>
<comment type="caution">
    <text evidence="15">The sequence shown here is derived from an EMBL/GenBank/DDBJ whole genome shotgun (WGS) entry which is preliminary data.</text>
</comment>
<evidence type="ECO:0000256" key="10">
    <source>
        <dbReference type="SAM" id="MobiDB-lite"/>
    </source>
</evidence>
<reference evidence="15" key="1">
    <citation type="submission" date="2019-08" db="EMBL/GenBank/DDBJ databases">
        <title>The improved chromosome-level genome for the pearl oyster Pinctada fucata martensii using PacBio sequencing and Hi-C.</title>
        <authorList>
            <person name="Zheng Z."/>
        </authorList>
    </citation>
    <scope>NUCLEOTIDE SEQUENCE</scope>
    <source>
        <strain evidence="15">ZZ-2019</strain>
        <tissue evidence="15">Adductor muscle</tissue>
    </source>
</reference>
<evidence type="ECO:0000256" key="11">
    <source>
        <dbReference type="SAM" id="Phobius"/>
    </source>
</evidence>
<dbReference type="GO" id="GO:0046872">
    <property type="term" value="F:metal ion binding"/>
    <property type="evidence" value="ECO:0007669"/>
    <property type="project" value="UniProtKB-KW"/>
</dbReference>
<evidence type="ECO:0000313" key="16">
    <source>
        <dbReference type="Proteomes" id="UP001186944"/>
    </source>
</evidence>
<keyword evidence="4" id="KW-0964">Secreted</keyword>
<evidence type="ECO:0000313" key="15">
    <source>
        <dbReference type="EMBL" id="KAK3096128.1"/>
    </source>
</evidence>
<dbReference type="Gene3D" id="3.60.21.10">
    <property type="match status" value="1"/>
</dbReference>
<evidence type="ECO:0000256" key="3">
    <source>
        <dbReference type="ARBA" id="ARBA00008234"/>
    </source>
</evidence>
<evidence type="ECO:0000256" key="1">
    <source>
        <dbReference type="ARBA" id="ARBA00001947"/>
    </source>
</evidence>
<comment type="cofactor">
    <cofactor evidence="1">
        <name>Zn(2+)</name>
        <dbReference type="ChEBI" id="CHEBI:29105"/>
    </cofactor>
</comment>
<dbReference type="InterPro" id="IPR015943">
    <property type="entry name" value="WD40/YVTN_repeat-like_dom_sf"/>
</dbReference>
<feature type="domain" description="Calcineurin-like phosphoesterase" evidence="12">
    <location>
        <begin position="544"/>
        <end position="795"/>
    </location>
</feature>
<dbReference type="InterPro" id="IPR057852">
    <property type="entry name" value="Beta-prop_WDR11_1st"/>
</dbReference>
<evidence type="ECO:0000256" key="8">
    <source>
        <dbReference type="ARBA" id="ARBA00022833"/>
    </source>
</evidence>
<comment type="similarity">
    <text evidence="3">Belongs to the acid sphingomyelinase family.</text>
</comment>
<dbReference type="CDD" id="cd00842">
    <property type="entry name" value="MPP_ASMase"/>
    <property type="match status" value="1"/>
</dbReference>
<dbReference type="Pfam" id="PF19272">
    <property type="entry name" value="ASMase_C"/>
    <property type="match status" value="1"/>
</dbReference>
<accession>A0AA88Y1T1</accession>
<keyword evidence="6" id="KW-0732">Signal</keyword>
<name>A0AA88Y1T1_PINIB</name>
<dbReference type="PANTHER" id="PTHR10340">
    <property type="entry name" value="SPHINGOMYELIN PHOSPHODIESTERASE"/>
    <property type="match status" value="1"/>
</dbReference>
<keyword evidence="16" id="KW-1185">Reference proteome</keyword>
<evidence type="ECO:0000256" key="5">
    <source>
        <dbReference type="ARBA" id="ARBA00022723"/>
    </source>
</evidence>
<keyword evidence="9" id="KW-0325">Glycoprotein</keyword>
<dbReference type="InterPro" id="IPR036322">
    <property type="entry name" value="WD40_repeat_dom_sf"/>
</dbReference>
<dbReference type="Pfam" id="PF23751">
    <property type="entry name" value="Beta-prop_WDR11_1st"/>
    <property type="match status" value="1"/>
</dbReference>
<dbReference type="InterPro" id="IPR041805">
    <property type="entry name" value="ASMase/PPN1_MPP"/>
</dbReference>
<dbReference type="GO" id="GO:0005615">
    <property type="term" value="C:extracellular space"/>
    <property type="evidence" value="ECO:0007669"/>
    <property type="project" value="TreeGrafter"/>
</dbReference>
<gene>
    <name evidence="15" type="ORF">FSP39_023505</name>
</gene>
<evidence type="ECO:0000259" key="12">
    <source>
        <dbReference type="Pfam" id="PF00149"/>
    </source>
</evidence>
<keyword evidence="11" id="KW-0812">Transmembrane</keyword>
<evidence type="ECO:0000259" key="13">
    <source>
        <dbReference type="Pfam" id="PF19272"/>
    </source>
</evidence>
<feature type="transmembrane region" description="Helical" evidence="11">
    <location>
        <begin position="965"/>
        <end position="984"/>
    </location>
</feature>
<dbReference type="InterPro" id="IPR045473">
    <property type="entry name" value="ASM_C"/>
</dbReference>
<evidence type="ECO:0000256" key="4">
    <source>
        <dbReference type="ARBA" id="ARBA00022525"/>
    </source>
</evidence>
<evidence type="ECO:0000256" key="9">
    <source>
        <dbReference type="ARBA" id="ARBA00023180"/>
    </source>
</evidence>
<dbReference type="SUPFAM" id="SSF50978">
    <property type="entry name" value="WD40 repeat-like"/>
    <property type="match status" value="1"/>
</dbReference>
<feature type="region of interest" description="Disordered" evidence="10">
    <location>
        <begin position="34"/>
        <end position="72"/>
    </location>
</feature>
<protein>
    <recommendedName>
        <fullName evidence="17">Calcineurin-like phosphoesterase domain-containing protein</fullName>
    </recommendedName>
</protein>
<dbReference type="Pfam" id="PF00149">
    <property type="entry name" value="Metallophos"/>
    <property type="match status" value="1"/>
</dbReference>
<sequence>MMNHFLEKHIIVHVRIGDTNIVIHCILVSSCSTNDDDDDDDDDDGGGGDGDDDDDDDDDENNESDVRNNDKTYKSMITLMPTNVRWNNEDFHHDIVHPYSLTVASGDAGGSVCVWNVVTGDTKMEFREKNKSVRDICWLTNKDTGDVALLVLYSGGTLALWDCTSTSQLWRTAFAENMTTIAIDPFKSSTAAFLADDSIVIIEDLKWNESPGKTASKISFSGKNAGTAQIRRNSSSLNKLITTLITGESRPSRKSLSEDQGGTSQCLHITYHPNNRHWLLMVFPDHVDIVDVDVSIVIGTVKLDSNSSPFVRVIPCRQRDVLICLHENSSITIRLRREDTSHCSYDANFVSSSPLTPESPGGNNPTLMIRDIVYDLVWQSDTMRLSSSSTVFGYEVHPVLESQACLLPYRDTVKPPAMALSDYVPISLRRGTRNKVTRHVKFLQTGVCRGSSHNVTAMRTNVLDTLAFSTDNQKQEKNLLALGDEEGSIHIVDLQSGQQDKEYSVHFDVVRACLLSCDRNNTTGQSTLKLVATHLIINGKLNGTFLHVTDFHWDFSYNGSDWSCNGDVDMHGIYGDYWCDSPWELIVSSVEAMKNATPSPDFIFWTGDSILHTGDENLSLDKNEELLKNLTHLLKEHFPNVPTYATFGNHDYYPNGQFPPHNNRLYNTTYMYWKDWINKAGDAEQEEHFRKGAYYTIKDKNGMRIVALNTNLYYTSDKITKNYTDPAGQFEWMENTLNQSRINDEKVLVTGHVPPGFEATHETRWMYEHYNKRFNQIIMDYSDIIVGMHFGHEHTDNIRLYKKNGLPAVVLFLAPSVTPWRYKIPLGTGAPHNPGFRLVKYDRGDGRHLDLIQYYMDLTESNTNRKAEWKIEYTATSDMNIADITPSSINSFLSKMDKPESKEFKDHFRWRTVSVNHPESQTCPGKCHARIYCNFFHLQESEFKSCVDRIYSFTSGSGKMNINQALYTILLFILVPTAVLPFLWRNLNL</sequence>
<organism evidence="15 16">
    <name type="scientific">Pinctada imbricata</name>
    <name type="common">Atlantic pearl-oyster</name>
    <name type="synonym">Pinctada martensii</name>
    <dbReference type="NCBI Taxonomy" id="66713"/>
    <lineage>
        <taxon>Eukaryota</taxon>
        <taxon>Metazoa</taxon>
        <taxon>Spiralia</taxon>
        <taxon>Lophotrochozoa</taxon>
        <taxon>Mollusca</taxon>
        <taxon>Bivalvia</taxon>
        <taxon>Autobranchia</taxon>
        <taxon>Pteriomorphia</taxon>
        <taxon>Pterioida</taxon>
        <taxon>Pterioidea</taxon>
        <taxon>Pteriidae</taxon>
        <taxon>Pinctada</taxon>
    </lineage>
</organism>
<keyword evidence="5" id="KW-0479">Metal-binding</keyword>
<dbReference type="GO" id="GO:0008081">
    <property type="term" value="F:phosphoric diester hydrolase activity"/>
    <property type="evidence" value="ECO:0007669"/>
    <property type="project" value="TreeGrafter"/>
</dbReference>